<evidence type="ECO:0000256" key="9">
    <source>
        <dbReference type="ARBA" id="ARBA00023128"/>
    </source>
</evidence>
<evidence type="ECO:0000256" key="6">
    <source>
        <dbReference type="ARBA" id="ARBA00022989"/>
    </source>
</evidence>
<keyword evidence="11" id="KW-0564">Palmitate</keyword>
<comment type="pathway">
    <text evidence="15">Lipid metabolism; arachidonate metabolism.</text>
</comment>
<keyword evidence="7" id="KW-0560">Oxidoreductase</keyword>
<evidence type="ECO:0000256" key="5">
    <source>
        <dbReference type="ARBA" id="ARBA00022787"/>
    </source>
</evidence>
<evidence type="ECO:0000256" key="23">
    <source>
        <dbReference type="SAM" id="Phobius"/>
    </source>
</evidence>
<comment type="catalytic activity">
    <reaction evidence="17">
        <text>(5S)-hydroperoxy-(6E,8Z,11Z,14Z)-eicosatetraenoate + 2 glutathione = (5S)-hydroxy-(6E,8Z,11Z,14Z)-eicosatetraenoate + glutathione disulfide + H2O</text>
        <dbReference type="Rhea" id="RHEA:48620"/>
        <dbReference type="ChEBI" id="CHEBI:15377"/>
        <dbReference type="ChEBI" id="CHEBI:57450"/>
        <dbReference type="ChEBI" id="CHEBI:57925"/>
        <dbReference type="ChEBI" id="CHEBI:58297"/>
        <dbReference type="ChEBI" id="CHEBI:90632"/>
    </reaction>
    <physiologicalReaction direction="left-to-right" evidence="17">
        <dbReference type="Rhea" id="RHEA:48621"/>
    </physiologicalReaction>
</comment>
<dbReference type="FunFam" id="1.20.120.550:FF:000004">
    <property type="entry name" value="Microsomal glutathione S-transferase 3"/>
    <property type="match status" value="1"/>
</dbReference>
<dbReference type="GO" id="GO:0005635">
    <property type="term" value="C:nuclear envelope"/>
    <property type="evidence" value="ECO:0007669"/>
    <property type="project" value="TreeGrafter"/>
</dbReference>
<dbReference type="PANTHER" id="PTHR10250:SF26">
    <property type="entry name" value="GLUTATHIONE S-TRANSFERASE 3, MITOCHONDRIAL"/>
    <property type="match status" value="1"/>
</dbReference>
<accession>A0AAV2RJK2</accession>
<evidence type="ECO:0000256" key="11">
    <source>
        <dbReference type="ARBA" id="ARBA00023139"/>
    </source>
</evidence>
<dbReference type="EC" id="4.4.1.20" evidence="16"/>
<evidence type="ECO:0000313" key="25">
    <source>
        <dbReference type="Proteomes" id="UP001497623"/>
    </source>
</evidence>
<proteinExistence type="inferred from homology"/>
<protein>
    <recommendedName>
        <fullName evidence="20">Glutathione S-transferase 3, mitochondrial</fullName>
        <ecNumber evidence="16">4.4.1.20</ecNumber>
    </recommendedName>
    <alternativeName>
        <fullName evidence="21">Glutathione peroxidase MGST3</fullName>
    </alternativeName>
    <alternativeName>
        <fullName evidence="22">LTC4 synthase MGST3</fullName>
    </alternativeName>
</protein>
<evidence type="ECO:0000256" key="13">
    <source>
        <dbReference type="ARBA" id="ARBA00023288"/>
    </source>
</evidence>
<keyword evidence="9" id="KW-0496">Mitochondrion</keyword>
<feature type="transmembrane region" description="Helical" evidence="23">
    <location>
        <begin position="112"/>
        <end position="130"/>
    </location>
</feature>
<evidence type="ECO:0000256" key="1">
    <source>
        <dbReference type="ARBA" id="ARBA00004374"/>
    </source>
</evidence>
<dbReference type="InterPro" id="IPR023352">
    <property type="entry name" value="MAPEG-like_dom_sf"/>
</dbReference>
<dbReference type="Gene3D" id="1.20.120.550">
    <property type="entry name" value="Membrane associated eicosanoid/glutathione metabolism-like domain"/>
    <property type="match status" value="1"/>
</dbReference>
<keyword evidence="5" id="KW-1000">Mitochondrion outer membrane</keyword>
<sequence length="140" mass="15403">MVVLEILPSYGYCLLVAVASAFTTTWMAMQVGGARKKFGVKYPTMYSADNDNFNCYQRAHQNTLEAFPLFLAMLLVGGLHSPCFSAAMGAVWCVSRVLYAKGYYTGDPEKRVPGAIGSFISLFALYYGPIRLAGQLLGWF</sequence>
<dbReference type="GO" id="GO:0006629">
    <property type="term" value="P:lipid metabolic process"/>
    <property type="evidence" value="ECO:0007669"/>
    <property type="project" value="UniProtKB-KW"/>
</dbReference>
<keyword evidence="12" id="KW-0456">Lyase</keyword>
<dbReference type="GO" id="GO:0004464">
    <property type="term" value="F:leukotriene-C4 synthase activity"/>
    <property type="evidence" value="ECO:0007669"/>
    <property type="project" value="UniProtKB-EC"/>
</dbReference>
<comment type="catalytic activity">
    <reaction evidence="19">
        <text>15-deoxy-Delta(12,14)-prostaglandin J2 + glutathione = 15-deoxy-Delta(12,14)-prostaglandin J2-S-(R)-glutathione</text>
        <dbReference type="Rhea" id="RHEA:75963"/>
        <dbReference type="ChEBI" id="CHEBI:57925"/>
        <dbReference type="ChEBI" id="CHEBI:85236"/>
        <dbReference type="ChEBI" id="CHEBI:194498"/>
    </reaction>
    <physiologicalReaction direction="left-to-right" evidence="19">
        <dbReference type="Rhea" id="RHEA:75964"/>
    </physiologicalReaction>
</comment>
<keyword evidence="8" id="KW-0443">Lipid metabolism</keyword>
<evidence type="ECO:0000256" key="20">
    <source>
        <dbReference type="ARBA" id="ARBA00069748"/>
    </source>
</evidence>
<comment type="pathway">
    <text evidence="14">Lipid metabolism; leukotriene C4 biosynthesis.</text>
</comment>
<evidence type="ECO:0000256" key="14">
    <source>
        <dbReference type="ARBA" id="ARBA00037884"/>
    </source>
</evidence>
<dbReference type="GO" id="GO:0005741">
    <property type="term" value="C:mitochondrial outer membrane"/>
    <property type="evidence" value="ECO:0007669"/>
    <property type="project" value="UniProtKB-SubCell"/>
</dbReference>
<dbReference type="GO" id="GO:0004602">
    <property type="term" value="F:glutathione peroxidase activity"/>
    <property type="evidence" value="ECO:0007669"/>
    <property type="project" value="TreeGrafter"/>
</dbReference>
<dbReference type="GO" id="GO:0005783">
    <property type="term" value="C:endoplasmic reticulum"/>
    <property type="evidence" value="ECO:0007669"/>
    <property type="project" value="TreeGrafter"/>
</dbReference>
<keyword evidence="10 23" id="KW-0472">Membrane</keyword>
<evidence type="ECO:0000256" key="3">
    <source>
        <dbReference type="ARBA" id="ARBA00022679"/>
    </source>
</evidence>
<keyword evidence="25" id="KW-1185">Reference proteome</keyword>
<evidence type="ECO:0000256" key="17">
    <source>
        <dbReference type="ARBA" id="ARBA00043664"/>
    </source>
</evidence>
<comment type="caution">
    <text evidence="24">The sequence shown here is derived from an EMBL/GenBank/DDBJ whole genome shotgun (WGS) entry which is preliminary data.</text>
</comment>
<comment type="subcellular location">
    <subcellularLocation>
        <location evidence="1">Mitochondrion outer membrane</location>
        <topology evidence="1">Multi-pass membrane protein</topology>
    </subcellularLocation>
</comment>
<evidence type="ECO:0000256" key="16">
    <source>
        <dbReference type="ARBA" id="ARBA00039056"/>
    </source>
</evidence>
<comment type="catalytic activity">
    <reaction evidence="18">
        <text>leukotriene C4 = leukotriene A4 + glutathione</text>
        <dbReference type="Rhea" id="RHEA:17617"/>
        <dbReference type="ChEBI" id="CHEBI:57463"/>
        <dbReference type="ChEBI" id="CHEBI:57925"/>
        <dbReference type="ChEBI" id="CHEBI:57973"/>
        <dbReference type="EC" id="4.4.1.20"/>
    </reaction>
    <physiologicalReaction direction="right-to-left" evidence="18">
        <dbReference type="Rhea" id="RHEA:17619"/>
    </physiologicalReaction>
</comment>
<keyword evidence="6 23" id="KW-1133">Transmembrane helix</keyword>
<comment type="similarity">
    <text evidence="2">Belongs to the MAPEG family.</text>
</comment>
<evidence type="ECO:0000256" key="8">
    <source>
        <dbReference type="ARBA" id="ARBA00023098"/>
    </source>
</evidence>
<dbReference type="GO" id="GO:0006691">
    <property type="term" value="P:leukotriene metabolic process"/>
    <property type="evidence" value="ECO:0007669"/>
    <property type="project" value="UniProtKB-ARBA"/>
</dbReference>
<organism evidence="24 25">
    <name type="scientific">Meganyctiphanes norvegica</name>
    <name type="common">Northern krill</name>
    <name type="synonym">Thysanopoda norvegica</name>
    <dbReference type="NCBI Taxonomy" id="48144"/>
    <lineage>
        <taxon>Eukaryota</taxon>
        <taxon>Metazoa</taxon>
        <taxon>Ecdysozoa</taxon>
        <taxon>Arthropoda</taxon>
        <taxon>Crustacea</taxon>
        <taxon>Multicrustacea</taxon>
        <taxon>Malacostraca</taxon>
        <taxon>Eumalacostraca</taxon>
        <taxon>Eucarida</taxon>
        <taxon>Euphausiacea</taxon>
        <taxon>Euphausiidae</taxon>
        <taxon>Meganyctiphanes</taxon>
    </lineage>
</organism>
<feature type="transmembrane region" description="Helical" evidence="23">
    <location>
        <begin position="6"/>
        <end position="28"/>
    </location>
</feature>
<dbReference type="Proteomes" id="UP001497623">
    <property type="component" value="Unassembled WGS sequence"/>
</dbReference>
<evidence type="ECO:0000256" key="7">
    <source>
        <dbReference type="ARBA" id="ARBA00023002"/>
    </source>
</evidence>
<evidence type="ECO:0000256" key="15">
    <source>
        <dbReference type="ARBA" id="ARBA00037916"/>
    </source>
</evidence>
<feature type="transmembrane region" description="Helical" evidence="23">
    <location>
        <begin position="66"/>
        <end position="92"/>
    </location>
</feature>
<evidence type="ECO:0000313" key="24">
    <source>
        <dbReference type="EMBL" id="CAL4124967.1"/>
    </source>
</evidence>
<dbReference type="GO" id="GO:0004364">
    <property type="term" value="F:glutathione transferase activity"/>
    <property type="evidence" value="ECO:0007669"/>
    <property type="project" value="TreeGrafter"/>
</dbReference>
<evidence type="ECO:0000256" key="18">
    <source>
        <dbReference type="ARBA" id="ARBA00049298"/>
    </source>
</evidence>
<evidence type="ECO:0000256" key="19">
    <source>
        <dbReference type="ARBA" id="ARBA00051411"/>
    </source>
</evidence>
<gene>
    <name evidence="24" type="ORF">MNOR_LOCUS24903</name>
</gene>
<evidence type="ECO:0000256" key="21">
    <source>
        <dbReference type="ARBA" id="ARBA00075145"/>
    </source>
</evidence>
<keyword evidence="3" id="KW-0808">Transferase</keyword>
<dbReference type="InterPro" id="IPR001129">
    <property type="entry name" value="Membr-assoc_MAPEG"/>
</dbReference>
<dbReference type="PANTHER" id="PTHR10250">
    <property type="entry name" value="MICROSOMAL GLUTATHIONE S-TRANSFERASE"/>
    <property type="match status" value="1"/>
</dbReference>
<dbReference type="Pfam" id="PF01124">
    <property type="entry name" value="MAPEG"/>
    <property type="match status" value="1"/>
</dbReference>
<evidence type="ECO:0000256" key="2">
    <source>
        <dbReference type="ARBA" id="ARBA00010459"/>
    </source>
</evidence>
<evidence type="ECO:0000256" key="4">
    <source>
        <dbReference type="ARBA" id="ARBA00022692"/>
    </source>
</evidence>
<dbReference type="SUPFAM" id="SSF161084">
    <property type="entry name" value="MAPEG domain-like"/>
    <property type="match status" value="1"/>
</dbReference>
<evidence type="ECO:0000256" key="22">
    <source>
        <dbReference type="ARBA" id="ARBA00076908"/>
    </source>
</evidence>
<dbReference type="InterPro" id="IPR050997">
    <property type="entry name" value="MAPEG"/>
</dbReference>
<dbReference type="EMBL" id="CAXKWB010023259">
    <property type="protein sequence ID" value="CAL4124967.1"/>
    <property type="molecule type" value="Genomic_DNA"/>
</dbReference>
<evidence type="ECO:0000256" key="12">
    <source>
        <dbReference type="ARBA" id="ARBA00023239"/>
    </source>
</evidence>
<name>A0AAV2RJK2_MEGNR</name>
<reference evidence="24 25" key="1">
    <citation type="submission" date="2024-05" db="EMBL/GenBank/DDBJ databases">
        <authorList>
            <person name="Wallberg A."/>
        </authorList>
    </citation>
    <scope>NUCLEOTIDE SEQUENCE [LARGE SCALE GENOMIC DNA]</scope>
</reference>
<keyword evidence="13" id="KW-0449">Lipoprotein</keyword>
<evidence type="ECO:0000256" key="10">
    <source>
        <dbReference type="ARBA" id="ARBA00023136"/>
    </source>
</evidence>
<dbReference type="AlphaFoldDB" id="A0AAV2RJK2"/>
<keyword evidence="4 23" id="KW-0812">Transmembrane</keyword>